<protein>
    <recommendedName>
        <fullName evidence="3">Adenosylcobinamide amidohydrolase</fullName>
    </recommendedName>
</protein>
<dbReference type="STRING" id="517418.Ctha_2233"/>
<organism evidence="1 2">
    <name type="scientific">Chloroherpeton thalassium (strain ATCC 35110 / GB-78)</name>
    <dbReference type="NCBI Taxonomy" id="517418"/>
    <lineage>
        <taxon>Bacteria</taxon>
        <taxon>Pseudomonadati</taxon>
        <taxon>Chlorobiota</taxon>
        <taxon>Chlorobiia</taxon>
        <taxon>Chlorobiales</taxon>
        <taxon>Chloroherpetonaceae</taxon>
        <taxon>Chloroherpeton</taxon>
    </lineage>
</organism>
<accession>B3QW30</accession>
<dbReference type="eggNOG" id="COG1865">
    <property type="taxonomic scope" value="Bacteria"/>
</dbReference>
<keyword evidence="2" id="KW-1185">Reference proteome</keyword>
<dbReference type="InterPro" id="IPR002808">
    <property type="entry name" value="AdoCbi_amidolase"/>
</dbReference>
<dbReference type="Pfam" id="PF01955">
    <property type="entry name" value="CbiZ"/>
    <property type="match status" value="1"/>
</dbReference>
<dbReference type="InterPro" id="IPR052209">
    <property type="entry name" value="CbiZ"/>
</dbReference>
<dbReference type="RefSeq" id="WP_012500767.1">
    <property type="nucleotide sequence ID" value="NC_011026.1"/>
</dbReference>
<dbReference type="KEGG" id="cts:Ctha_2233"/>
<evidence type="ECO:0008006" key="3">
    <source>
        <dbReference type="Google" id="ProtNLM"/>
    </source>
</evidence>
<name>B3QW30_CHLT3</name>
<proteinExistence type="predicted"/>
<evidence type="ECO:0000313" key="1">
    <source>
        <dbReference type="EMBL" id="ACF14684.1"/>
    </source>
</evidence>
<dbReference type="Proteomes" id="UP000001208">
    <property type="component" value="Chromosome"/>
</dbReference>
<gene>
    <name evidence="1" type="ordered locus">Ctha_2233</name>
</gene>
<dbReference type="HOGENOM" id="CLU_056334_0_0_10"/>
<dbReference type="AlphaFoldDB" id="B3QW30"/>
<dbReference type="OrthoDB" id="9767827at2"/>
<evidence type="ECO:0000313" key="2">
    <source>
        <dbReference type="Proteomes" id="UP000001208"/>
    </source>
</evidence>
<dbReference type="PANTHER" id="PTHR35336">
    <property type="entry name" value="ADENOSYLCOBINAMIDE AMIDOHYDROLASE"/>
    <property type="match status" value="1"/>
</dbReference>
<dbReference type="PANTHER" id="PTHR35336:SF5">
    <property type="entry name" value="ADENOSYLCOBINAMIDE AMIDOHYDROLASE"/>
    <property type="match status" value="1"/>
</dbReference>
<sequence length="380" mass="41445">MKLGTYGDAEVHRNEKIVFVRFKKTYRVISTCRVNGGLYDDIECMFNHQLCEPAAHHRSSLKSVTKTPEIYLEETCQAHDLPERTVSLGTAANMNCAAIETARFRDLEVVAIATGGVETNAGRAGDPASVWEKKGSYEPLVTNGREPHGTINTMVLINQEVTKGAMVRTVMTATEAKTTVLQELGANSRYSDGLATGTGTDQIAVACPLTGETPLTSAGKHSKLGELIGKSVSRAIRKTLALQQALTPENQRSIKVHIERFGATKASMQAGIARHLPEALSEIFAKNFEGLNREPLVVAAACSFVHVRDKIVWGILPESCTKEILTQQGAMLAASISQKIGRTGLYYELLSNEPLSLENSVLLEFIYKSCAIGYEEKWTD</sequence>
<dbReference type="EMBL" id="CP001100">
    <property type="protein sequence ID" value="ACF14684.1"/>
    <property type="molecule type" value="Genomic_DNA"/>
</dbReference>
<reference evidence="1 2" key="1">
    <citation type="submission" date="2008-06" db="EMBL/GenBank/DDBJ databases">
        <title>Complete sequence of Chloroherpeton thalassium ATCC 35110.</title>
        <authorList>
            <consortium name="US DOE Joint Genome Institute"/>
            <person name="Lucas S."/>
            <person name="Copeland A."/>
            <person name="Lapidus A."/>
            <person name="Glavina del Rio T."/>
            <person name="Dalin E."/>
            <person name="Tice H."/>
            <person name="Bruce D."/>
            <person name="Goodwin L."/>
            <person name="Pitluck S."/>
            <person name="Schmutz J."/>
            <person name="Larimer F."/>
            <person name="Land M."/>
            <person name="Hauser L."/>
            <person name="Kyrpides N."/>
            <person name="Mikhailova N."/>
            <person name="Liu Z."/>
            <person name="Li T."/>
            <person name="Zhao F."/>
            <person name="Overmann J."/>
            <person name="Bryant D.A."/>
            <person name="Richardson P."/>
        </authorList>
    </citation>
    <scope>NUCLEOTIDE SEQUENCE [LARGE SCALE GENOMIC DNA]</scope>
    <source>
        <strain evidence="2">ATCC 35110 / GB-78</strain>
    </source>
</reference>